<proteinExistence type="predicted"/>
<dbReference type="OrthoDB" id="9791866at2"/>
<name>A0A4U1BLZ2_9GAMM</name>
<sequence length="290" mass="32991">MKPLLLSILFLIASQTGAAQSEPLAVGVIADCQYADQNHKGQRLYRSCPDKLQHAAEVFNQQPLDHVVHLGDFIDKDWRSFAPLVKITNTLNAPVFHVLGNHDLEVADDKKAQVTTALNMPSRYYSLQRGAWRFIAVDGNDVSTYGWPKSSPEHQRNLKLYQQRYAGLATWNGGIGDKQLNWIEEQLRQAKNAQQQVVFYCHFPIFPDDPHNLWNADELLALIDRYPNVVAWINGHNHKGNYGKRRGVHYLNLHGMLDTEQTAFSVLTLTDTEIRVKGYGRQPSLRLPLN</sequence>
<dbReference type="EMBL" id="SWCJ01000018">
    <property type="protein sequence ID" value="TKB51688.1"/>
    <property type="molecule type" value="Genomic_DNA"/>
</dbReference>
<dbReference type="Proteomes" id="UP000305675">
    <property type="component" value="Unassembled WGS sequence"/>
</dbReference>
<dbReference type="GO" id="GO:0047631">
    <property type="term" value="F:ADP-ribose diphosphatase activity"/>
    <property type="evidence" value="ECO:0007669"/>
    <property type="project" value="TreeGrafter"/>
</dbReference>
<dbReference type="InterPro" id="IPR004843">
    <property type="entry name" value="Calcineurin-like_PHP"/>
</dbReference>
<gene>
    <name evidence="3" type="ORF">FCL42_17770</name>
</gene>
<keyword evidence="4" id="KW-1185">Reference proteome</keyword>
<protein>
    <recommendedName>
        <fullName evidence="2">Calcineurin-like phosphoesterase domain-containing protein</fullName>
    </recommendedName>
</protein>
<keyword evidence="1" id="KW-0732">Signal</keyword>
<feature type="domain" description="Calcineurin-like phosphoesterase" evidence="2">
    <location>
        <begin position="26"/>
        <end position="239"/>
    </location>
</feature>
<dbReference type="PANTHER" id="PTHR16509:SF8">
    <property type="entry name" value="MANGANESE-DEPENDENT ADP-RIBOSE_CDP-ALCOHOL DIPHOSPHATASE"/>
    <property type="match status" value="1"/>
</dbReference>
<evidence type="ECO:0000256" key="1">
    <source>
        <dbReference type="SAM" id="SignalP"/>
    </source>
</evidence>
<dbReference type="Gene3D" id="3.60.21.10">
    <property type="match status" value="1"/>
</dbReference>
<evidence type="ECO:0000259" key="2">
    <source>
        <dbReference type="Pfam" id="PF00149"/>
    </source>
</evidence>
<comment type="caution">
    <text evidence="3">The sequence shown here is derived from an EMBL/GenBank/DDBJ whole genome shotgun (WGS) entry which is preliminary data.</text>
</comment>
<dbReference type="GO" id="GO:0008663">
    <property type="term" value="F:2',3'-cyclic-nucleotide 2'-phosphodiesterase activity"/>
    <property type="evidence" value="ECO:0007669"/>
    <property type="project" value="TreeGrafter"/>
</dbReference>
<feature type="chain" id="PRO_5020322194" description="Calcineurin-like phosphoesterase domain-containing protein" evidence="1">
    <location>
        <begin position="19"/>
        <end position="290"/>
    </location>
</feature>
<reference evidence="3 4" key="1">
    <citation type="submission" date="2019-04" db="EMBL/GenBank/DDBJ databases">
        <authorList>
            <person name="Hwang J.C."/>
        </authorList>
    </citation>
    <scope>NUCLEOTIDE SEQUENCE [LARGE SCALE GENOMIC DNA]</scope>
    <source>
        <strain evidence="3 4">IMCC35002</strain>
    </source>
</reference>
<dbReference type="InterPro" id="IPR029052">
    <property type="entry name" value="Metallo-depent_PP-like"/>
</dbReference>
<feature type="signal peptide" evidence="1">
    <location>
        <begin position="1"/>
        <end position="18"/>
    </location>
</feature>
<dbReference type="PANTHER" id="PTHR16509">
    <property type="match status" value="1"/>
</dbReference>
<dbReference type="RefSeq" id="WP_136864777.1">
    <property type="nucleotide sequence ID" value="NZ_SWCJ01000018.1"/>
</dbReference>
<evidence type="ECO:0000313" key="4">
    <source>
        <dbReference type="Proteomes" id="UP000305675"/>
    </source>
</evidence>
<dbReference type="GO" id="GO:0030145">
    <property type="term" value="F:manganese ion binding"/>
    <property type="evidence" value="ECO:0007669"/>
    <property type="project" value="TreeGrafter"/>
</dbReference>
<dbReference type="Pfam" id="PF00149">
    <property type="entry name" value="Metallophos"/>
    <property type="match status" value="1"/>
</dbReference>
<organism evidence="3 4">
    <name type="scientific">Ferrimonas aestuarii</name>
    <dbReference type="NCBI Taxonomy" id="2569539"/>
    <lineage>
        <taxon>Bacteria</taxon>
        <taxon>Pseudomonadati</taxon>
        <taxon>Pseudomonadota</taxon>
        <taxon>Gammaproteobacteria</taxon>
        <taxon>Alteromonadales</taxon>
        <taxon>Ferrimonadaceae</taxon>
        <taxon>Ferrimonas</taxon>
    </lineage>
</organism>
<evidence type="ECO:0000313" key="3">
    <source>
        <dbReference type="EMBL" id="TKB51688.1"/>
    </source>
</evidence>
<dbReference type="AlphaFoldDB" id="A0A4U1BLZ2"/>
<dbReference type="SUPFAM" id="SSF56300">
    <property type="entry name" value="Metallo-dependent phosphatases"/>
    <property type="match status" value="1"/>
</dbReference>
<dbReference type="GO" id="GO:0047734">
    <property type="term" value="F:CDP-glycerol diphosphatase activity"/>
    <property type="evidence" value="ECO:0007669"/>
    <property type="project" value="TreeGrafter"/>
</dbReference>
<accession>A0A4U1BLZ2</accession>